<dbReference type="PANTHER" id="PTHR31932">
    <property type="entry name" value="TUBULIN POLYGLUTAMYLASE COMPLEX SUBUNIT 1"/>
    <property type="match status" value="1"/>
</dbReference>
<protein>
    <recommendedName>
        <fullName evidence="1">Tubulin polyglutamylase complex subunit 1-like C-terminal domain-containing protein</fullName>
    </recommendedName>
</protein>
<evidence type="ECO:0000313" key="2">
    <source>
        <dbReference type="EMBL" id="TMW55313.1"/>
    </source>
</evidence>
<gene>
    <name evidence="2" type="ORF">Poli38472_013204</name>
</gene>
<dbReference type="OrthoDB" id="64214at2759"/>
<reference evidence="2" key="1">
    <citation type="submission" date="2019-03" db="EMBL/GenBank/DDBJ databases">
        <title>Long read genome sequence of the mycoparasitic Pythium oligandrum ATCC 38472 isolated from sugarbeet rhizosphere.</title>
        <authorList>
            <person name="Gaulin E."/>
        </authorList>
    </citation>
    <scope>NUCLEOTIDE SEQUENCE</scope>
    <source>
        <strain evidence="2">ATCC 38472_TT</strain>
    </source>
</reference>
<organism evidence="2 3">
    <name type="scientific">Pythium oligandrum</name>
    <name type="common">Mycoparasitic fungus</name>
    <dbReference type="NCBI Taxonomy" id="41045"/>
    <lineage>
        <taxon>Eukaryota</taxon>
        <taxon>Sar</taxon>
        <taxon>Stramenopiles</taxon>
        <taxon>Oomycota</taxon>
        <taxon>Peronosporomycetes</taxon>
        <taxon>Pythiales</taxon>
        <taxon>Pythiaceae</taxon>
        <taxon>Pythium</taxon>
    </lineage>
</organism>
<sequence length="265" mass="29126">MGDDYLVRSGAKDLLTHAVATLLETRPSNPVAFLAHHFDASADRVTRCVRLLQAGHLHSPSFEDTIYRAFQLLGASGQDGLMASQEAARKKQTPVNGTPVILPRGSLESVVVTTKQYHQVLGAMSAEIPSQIKHRFLAALQLSSESVEMGEFQRGVRACLLFEELLDAVQELFVSVDKGGLGEAKLILLLSALENAVQHSKTRESDHDTLVVLKAVLQEQLCSLQDVKNDESGTPRTNETNGELLTRYIRLSELQDILLHVILRP</sequence>
<feature type="domain" description="Tubulin polyglutamylase complex subunit 1-like C-terminal" evidence="1">
    <location>
        <begin position="42"/>
        <end position="209"/>
    </location>
</feature>
<dbReference type="AlphaFoldDB" id="A0A8K1C2S2"/>
<dbReference type="GO" id="GO:0008017">
    <property type="term" value="F:microtubule binding"/>
    <property type="evidence" value="ECO:0007669"/>
    <property type="project" value="TreeGrafter"/>
</dbReference>
<dbReference type="EMBL" id="SPLM01000148">
    <property type="protein sequence ID" value="TMW55313.1"/>
    <property type="molecule type" value="Genomic_DNA"/>
</dbReference>
<dbReference type="InterPro" id="IPR057632">
    <property type="entry name" value="TPGS1_C"/>
</dbReference>
<dbReference type="Gene3D" id="1.20.890.10">
    <property type="entry name" value="cAMP-dependent protein kinase regulatory subunit, dimerization-anchoring domain"/>
    <property type="match status" value="1"/>
</dbReference>
<dbReference type="InterPro" id="IPR039235">
    <property type="entry name" value="TPGS1"/>
</dbReference>
<keyword evidence="3" id="KW-1185">Reference proteome</keyword>
<dbReference type="Proteomes" id="UP000794436">
    <property type="component" value="Unassembled WGS sequence"/>
</dbReference>
<evidence type="ECO:0000313" key="3">
    <source>
        <dbReference type="Proteomes" id="UP000794436"/>
    </source>
</evidence>
<dbReference type="PANTHER" id="PTHR31932:SF2">
    <property type="entry name" value="TUBULIN POLYGLUTAMYLASE COMPLEX SUBUNIT 1"/>
    <property type="match status" value="1"/>
</dbReference>
<name>A0A8K1C2S2_PYTOL</name>
<comment type="caution">
    <text evidence="2">The sequence shown here is derived from an EMBL/GenBank/DDBJ whole genome shotgun (WGS) entry which is preliminary data.</text>
</comment>
<proteinExistence type="predicted"/>
<dbReference type="Pfam" id="PF24480">
    <property type="entry name" value="TPGS1_C"/>
    <property type="match status" value="1"/>
</dbReference>
<accession>A0A8K1C2S2</accession>
<evidence type="ECO:0000259" key="1">
    <source>
        <dbReference type="Pfam" id="PF24480"/>
    </source>
</evidence>